<keyword evidence="4" id="KW-0418">Kinase</keyword>
<dbReference type="PANTHER" id="PTHR48016">
    <property type="entry name" value="MAP KINASE KINASE KINASE SSK2-RELATED-RELATED"/>
    <property type="match status" value="1"/>
</dbReference>
<keyword evidence="2" id="KW-0808">Transferase</keyword>
<evidence type="ECO:0000256" key="1">
    <source>
        <dbReference type="ARBA" id="ARBA00006529"/>
    </source>
</evidence>
<dbReference type="InterPro" id="IPR011009">
    <property type="entry name" value="Kinase-like_dom_sf"/>
</dbReference>
<sequence>MTNYQKSASNNLIRRSICSVSFHRDIKGANILVDPNGEIKLTDFGMAKHLYLSDTGTKTKGISLRRYVLPARLTKLVDLLTRREPCRLILADVFSHSCAAAEGDDLGLGGGRRKVNLEQ</sequence>
<dbReference type="GO" id="GO:0005737">
    <property type="term" value="C:cytoplasm"/>
    <property type="evidence" value="ECO:0007669"/>
    <property type="project" value="TreeGrafter"/>
</dbReference>
<organism evidence="7 8">
    <name type="scientific">Glycine soja</name>
    <name type="common">Wild soybean</name>
    <dbReference type="NCBI Taxonomy" id="3848"/>
    <lineage>
        <taxon>Eukaryota</taxon>
        <taxon>Viridiplantae</taxon>
        <taxon>Streptophyta</taxon>
        <taxon>Embryophyta</taxon>
        <taxon>Tracheophyta</taxon>
        <taxon>Spermatophyta</taxon>
        <taxon>Magnoliopsida</taxon>
        <taxon>eudicotyledons</taxon>
        <taxon>Gunneridae</taxon>
        <taxon>Pentapetalae</taxon>
        <taxon>rosids</taxon>
        <taxon>fabids</taxon>
        <taxon>Fabales</taxon>
        <taxon>Fabaceae</taxon>
        <taxon>Papilionoideae</taxon>
        <taxon>50 kb inversion clade</taxon>
        <taxon>NPAAA clade</taxon>
        <taxon>indigoferoid/millettioid clade</taxon>
        <taxon>Phaseoleae</taxon>
        <taxon>Glycine</taxon>
        <taxon>Glycine subgen. Soja</taxon>
    </lineage>
</organism>
<evidence type="ECO:0000313" key="8">
    <source>
        <dbReference type="Proteomes" id="UP000289340"/>
    </source>
</evidence>
<dbReference type="InterPro" id="IPR000719">
    <property type="entry name" value="Prot_kinase_dom"/>
</dbReference>
<dbReference type="GO" id="GO:0005524">
    <property type="term" value="F:ATP binding"/>
    <property type="evidence" value="ECO:0007669"/>
    <property type="project" value="UniProtKB-KW"/>
</dbReference>
<evidence type="ECO:0000256" key="2">
    <source>
        <dbReference type="ARBA" id="ARBA00022679"/>
    </source>
</evidence>
<reference evidence="7 8" key="1">
    <citation type="submission" date="2018-09" db="EMBL/GenBank/DDBJ databases">
        <title>A high-quality reference genome of wild soybean provides a powerful tool to mine soybean genomes.</title>
        <authorList>
            <person name="Xie M."/>
            <person name="Chung C.Y.L."/>
            <person name="Li M.-W."/>
            <person name="Wong F.-L."/>
            <person name="Chan T.-F."/>
            <person name="Lam H.-M."/>
        </authorList>
    </citation>
    <scope>NUCLEOTIDE SEQUENCE [LARGE SCALE GENOMIC DNA]</scope>
    <source>
        <strain evidence="8">cv. W05</strain>
        <tissue evidence="7">Hypocotyl of etiolated seedlings</tissue>
    </source>
</reference>
<dbReference type="InterPro" id="IPR050538">
    <property type="entry name" value="MAP_kinase_kinase_kinase"/>
</dbReference>
<keyword evidence="8" id="KW-1185">Reference proteome</keyword>
<comment type="similarity">
    <text evidence="1">Belongs to the protein kinase superfamily. STE Ser/Thr protein kinase family. MAP kinase kinase kinase subfamily.</text>
</comment>
<dbReference type="PANTHER" id="PTHR48016:SF8">
    <property type="entry name" value="MITOGEN-ACTIVATED PROTEIN KINASE KINASE KINASE 3"/>
    <property type="match status" value="1"/>
</dbReference>
<keyword evidence="5" id="KW-0067">ATP-binding</keyword>
<evidence type="ECO:0000256" key="5">
    <source>
        <dbReference type="ARBA" id="ARBA00022840"/>
    </source>
</evidence>
<gene>
    <name evidence="7" type="ORF">D0Y65_026437</name>
</gene>
<evidence type="ECO:0000313" key="7">
    <source>
        <dbReference type="EMBL" id="RZB86378.1"/>
    </source>
</evidence>
<dbReference type="GO" id="GO:0004709">
    <property type="term" value="F:MAP kinase kinase kinase activity"/>
    <property type="evidence" value="ECO:0007669"/>
    <property type="project" value="TreeGrafter"/>
</dbReference>
<dbReference type="Gene3D" id="1.10.510.10">
    <property type="entry name" value="Transferase(Phosphotransferase) domain 1"/>
    <property type="match status" value="1"/>
</dbReference>
<dbReference type="SUPFAM" id="SSF56112">
    <property type="entry name" value="Protein kinase-like (PK-like)"/>
    <property type="match status" value="1"/>
</dbReference>
<dbReference type="Proteomes" id="UP000289340">
    <property type="component" value="Chromosome 10"/>
</dbReference>
<proteinExistence type="inferred from homology"/>
<evidence type="ECO:0000256" key="3">
    <source>
        <dbReference type="ARBA" id="ARBA00022741"/>
    </source>
</evidence>
<dbReference type="PROSITE" id="PS50011">
    <property type="entry name" value="PROTEIN_KINASE_DOM"/>
    <property type="match status" value="1"/>
</dbReference>
<comment type="caution">
    <text evidence="7">The sequence shown here is derived from an EMBL/GenBank/DDBJ whole genome shotgun (WGS) entry which is preliminary data.</text>
</comment>
<dbReference type="Pfam" id="PF00069">
    <property type="entry name" value="Pkinase"/>
    <property type="match status" value="1"/>
</dbReference>
<protein>
    <recommendedName>
        <fullName evidence="6">Protein kinase domain-containing protein</fullName>
    </recommendedName>
</protein>
<evidence type="ECO:0000256" key="4">
    <source>
        <dbReference type="ARBA" id="ARBA00022777"/>
    </source>
</evidence>
<keyword evidence="3" id="KW-0547">Nucleotide-binding</keyword>
<dbReference type="EMBL" id="QZWG01000010">
    <property type="protein sequence ID" value="RZB86378.1"/>
    <property type="molecule type" value="Genomic_DNA"/>
</dbReference>
<dbReference type="AlphaFoldDB" id="A0A445IJZ9"/>
<accession>A0A445IJZ9</accession>
<feature type="domain" description="Protein kinase" evidence="6">
    <location>
        <begin position="1"/>
        <end position="119"/>
    </location>
</feature>
<evidence type="ECO:0000259" key="6">
    <source>
        <dbReference type="PROSITE" id="PS50011"/>
    </source>
</evidence>
<name>A0A445IJZ9_GLYSO</name>